<accession>A0ABQ0ASJ7</accession>
<evidence type="ECO:0000313" key="3">
    <source>
        <dbReference type="Proteomes" id="UP001441944"/>
    </source>
</evidence>
<evidence type="ECO:0000256" key="1">
    <source>
        <dbReference type="SAM" id="Phobius"/>
    </source>
</evidence>
<keyword evidence="1" id="KW-0812">Transmembrane</keyword>
<keyword evidence="1" id="KW-1133">Transmembrane helix</keyword>
<proteinExistence type="predicted"/>
<name>A0ABQ0ASJ7_9RHOB</name>
<dbReference type="RefSeq" id="WP_353402760.1">
    <property type="nucleotide sequence ID" value="NZ_BAABWU010000037.1"/>
</dbReference>
<organism evidence="2 3">
    <name type="scientific">Pseudophaeobacter arcticus</name>
    <dbReference type="NCBI Taxonomy" id="385492"/>
    <lineage>
        <taxon>Bacteria</taxon>
        <taxon>Pseudomonadati</taxon>
        <taxon>Pseudomonadota</taxon>
        <taxon>Alphaproteobacteria</taxon>
        <taxon>Rhodobacterales</taxon>
        <taxon>Paracoccaceae</taxon>
        <taxon>Pseudophaeobacter</taxon>
    </lineage>
</organism>
<feature type="transmembrane region" description="Helical" evidence="1">
    <location>
        <begin position="295"/>
        <end position="314"/>
    </location>
</feature>
<comment type="caution">
    <text evidence="2">The sequence shown here is derived from an EMBL/GenBank/DDBJ whole genome shotgun (WGS) entry which is preliminary data.</text>
</comment>
<reference evidence="2 3" key="1">
    <citation type="submission" date="2024-04" db="EMBL/GenBank/DDBJ databases">
        <title>Draft genome sequence of Pseudophaeobacter arcticus NBRC 116598.</title>
        <authorList>
            <person name="Miyakawa T."/>
            <person name="Kusuya Y."/>
            <person name="Miura T."/>
        </authorList>
    </citation>
    <scope>NUCLEOTIDE SEQUENCE [LARGE SCALE GENOMIC DNA]</scope>
    <source>
        <strain evidence="2 3">SU-CL00105</strain>
    </source>
</reference>
<evidence type="ECO:0008006" key="4">
    <source>
        <dbReference type="Google" id="ProtNLM"/>
    </source>
</evidence>
<dbReference type="Proteomes" id="UP001441944">
    <property type="component" value="Unassembled WGS sequence"/>
</dbReference>
<evidence type="ECO:0000313" key="2">
    <source>
        <dbReference type="EMBL" id="GAA6198754.1"/>
    </source>
</evidence>
<protein>
    <recommendedName>
        <fullName evidence="4">CorA-like Mg2+ transporter protein</fullName>
    </recommendedName>
</protein>
<dbReference type="EMBL" id="BAABWU010000037">
    <property type="protein sequence ID" value="GAA6198754.1"/>
    <property type="molecule type" value="Genomic_DNA"/>
</dbReference>
<keyword evidence="1" id="KW-0472">Membrane</keyword>
<feature type="transmembrane region" description="Helical" evidence="1">
    <location>
        <begin position="320"/>
        <end position="339"/>
    </location>
</feature>
<gene>
    <name evidence="2" type="ORF">NBRC116598_42010</name>
</gene>
<sequence>MNEISPDGTAIYSINIEGHVAWAIFCETALCIAIDNERSYEALTEDLVSSELQDRAEHHASLIEDKGEVVVHTVMTEICQALSMSQIIPKVSYVFGSYCLSGENKISDKEKSLLKILAEPSIIDVDDMLASSEYTTADIHFPDPDHRLFQRTSDIDPSALTTTYVTWASVVSYSMDQSVSNRTKDLIICLEARLQATWNRCYAFSEYADQVFERKQKVKDFDQLYWQFVRVLDDAKSTISSTFSTRAGEFFAEMVRTSHLEGEIARLEMKLGLVEKFVEQDKERRNAVYQKTIEGLLFIAAVGSLIQVLLPVPLIQNERIAWSIITGLSLLGVLAILRVK</sequence>
<keyword evidence="3" id="KW-1185">Reference proteome</keyword>